<gene>
    <name evidence="2" type="ORF">IV494_04395</name>
</gene>
<dbReference type="Proteomes" id="UP000660070">
    <property type="component" value="Unassembled WGS sequence"/>
</dbReference>
<dbReference type="RefSeq" id="WP_196078938.1">
    <property type="nucleotide sequence ID" value="NZ_JADPVI010000001.1"/>
</dbReference>
<feature type="region of interest" description="Disordered" evidence="1">
    <location>
        <begin position="1"/>
        <end position="83"/>
    </location>
</feature>
<feature type="compositionally biased region" description="Low complexity" evidence="1">
    <location>
        <begin position="1"/>
        <end position="26"/>
    </location>
</feature>
<dbReference type="EMBL" id="JADPVI010000001">
    <property type="protein sequence ID" value="MBF8456415.1"/>
    <property type="molecule type" value="Genomic_DNA"/>
</dbReference>
<organism evidence="2 3">
    <name type="scientific">Kaistella gelatinilytica</name>
    <dbReference type="NCBI Taxonomy" id="2787636"/>
    <lineage>
        <taxon>Bacteria</taxon>
        <taxon>Pseudomonadati</taxon>
        <taxon>Bacteroidota</taxon>
        <taxon>Flavobacteriia</taxon>
        <taxon>Flavobacteriales</taxon>
        <taxon>Weeksellaceae</taxon>
        <taxon>Chryseobacterium group</taxon>
        <taxon>Kaistella</taxon>
    </lineage>
</organism>
<keyword evidence="3" id="KW-1185">Reference proteome</keyword>
<evidence type="ECO:0000313" key="2">
    <source>
        <dbReference type="EMBL" id="MBF8456415.1"/>
    </source>
</evidence>
<comment type="caution">
    <text evidence="2">The sequence shown here is derived from an EMBL/GenBank/DDBJ whole genome shotgun (WGS) entry which is preliminary data.</text>
</comment>
<sequence length="83" mass="9498">MNENKGSNSEEINNNEILNPNEPLSNYSEQNLPDQKFGVQHDAEGNIIKVAENAVPPEAWKNQKKAYDDAWEDNKNRDLEDDI</sequence>
<evidence type="ECO:0000313" key="3">
    <source>
        <dbReference type="Proteomes" id="UP000660070"/>
    </source>
</evidence>
<proteinExistence type="predicted"/>
<feature type="compositionally biased region" description="Basic and acidic residues" evidence="1">
    <location>
        <begin position="65"/>
        <end position="83"/>
    </location>
</feature>
<name>A0ABS0F9N0_9FLAO</name>
<protein>
    <submittedName>
        <fullName evidence="2">Uncharacterized protein</fullName>
    </submittedName>
</protein>
<accession>A0ABS0F9N0</accession>
<evidence type="ECO:0000256" key="1">
    <source>
        <dbReference type="SAM" id="MobiDB-lite"/>
    </source>
</evidence>
<reference evidence="2 3" key="1">
    <citation type="submission" date="2020-11" db="EMBL/GenBank/DDBJ databases">
        <title>Kaistella gelatinilytica sp. nov., a flavobacterium isolated from Antarctic Soil.</title>
        <authorList>
            <person name="Li J."/>
        </authorList>
    </citation>
    <scope>NUCLEOTIDE SEQUENCE [LARGE SCALE GENOMIC DNA]</scope>
    <source>
        <strain evidence="2 3">G5-32</strain>
    </source>
</reference>